<accession>A0A5P8E8M7</accession>
<dbReference type="AlphaFoldDB" id="A0A5P8E8M7"/>
<evidence type="ECO:0000313" key="1">
    <source>
        <dbReference type="EMBL" id="QFQ13292.1"/>
    </source>
</evidence>
<name>A0A5P8E8M7_9BACT</name>
<organism evidence="1 2">
    <name type="scientific">Pseudoprevotella muciniphila</name>
    <dbReference type="NCBI Taxonomy" id="2133944"/>
    <lineage>
        <taxon>Bacteria</taxon>
        <taxon>Pseudomonadati</taxon>
        <taxon>Bacteroidota</taxon>
        <taxon>Bacteroidia</taxon>
        <taxon>Bacteroidales</taxon>
        <taxon>Prevotellaceae</taxon>
        <taxon>Pseudoprevotella</taxon>
    </lineage>
</organism>
<gene>
    <name evidence="1" type="ORF">C7Y71_009885</name>
</gene>
<sequence>MRQLREKPTILDPCVAECQVFLTDAFQLGYVLEQILAFTGKAKITASTFGNGEEFLRKLIMLKNKGMITESVLYCDTKAAEKNAKMHPLLRSAYDRINFCDNHSKVLVIEGAYPVVLLASQNQTRGNRLENYVIIQNEDTAEYCLKILAQRKTAQLHGFNH</sequence>
<dbReference type="Proteomes" id="UP000249375">
    <property type="component" value="Chromosome"/>
</dbReference>
<proteinExistence type="predicted"/>
<evidence type="ECO:0000313" key="2">
    <source>
        <dbReference type="Proteomes" id="UP000249375"/>
    </source>
</evidence>
<dbReference type="RefSeq" id="WP_111897523.1">
    <property type="nucleotide sequence ID" value="NZ_CP033459.1"/>
</dbReference>
<evidence type="ECO:0008006" key="3">
    <source>
        <dbReference type="Google" id="ProtNLM"/>
    </source>
</evidence>
<reference evidence="1 2" key="1">
    <citation type="submission" date="2018-11" db="EMBL/GenBank/DDBJ databases">
        <authorList>
            <person name="Na S.W."/>
            <person name="Baik M."/>
        </authorList>
    </citation>
    <scope>NUCLEOTIDE SEQUENCE [LARGE SCALE GENOMIC DNA]</scope>
    <source>
        <strain evidence="1 2">E39</strain>
    </source>
</reference>
<protein>
    <recommendedName>
        <fullName evidence="3">Phospholipase D-like domain-containing protein</fullName>
    </recommendedName>
</protein>
<keyword evidence="2" id="KW-1185">Reference proteome</keyword>
<dbReference type="KEGG" id="alq:C7Y71_009885"/>
<dbReference type="OrthoDB" id="1067527at2"/>
<dbReference type="EMBL" id="CP033459">
    <property type="protein sequence ID" value="QFQ13292.1"/>
    <property type="molecule type" value="Genomic_DNA"/>
</dbReference>